<feature type="coiled-coil region" evidence="2">
    <location>
        <begin position="378"/>
        <end position="412"/>
    </location>
</feature>
<dbReference type="InterPro" id="IPR056884">
    <property type="entry name" value="NPHP3-like_N"/>
</dbReference>
<feature type="compositionally biased region" description="Acidic residues" evidence="3">
    <location>
        <begin position="736"/>
        <end position="749"/>
    </location>
</feature>
<evidence type="ECO:0000256" key="3">
    <source>
        <dbReference type="SAM" id="MobiDB-lite"/>
    </source>
</evidence>
<dbReference type="PANTHER" id="PTHR40619">
    <property type="entry name" value="FUNGAL STAND N-TERMINAL GOODBYE DOMAIN-CONTAINING PROTEIN"/>
    <property type="match status" value="1"/>
</dbReference>
<organism evidence="5 6">
    <name type="scientific">Apodospora peruviana</name>
    <dbReference type="NCBI Taxonomy" id="516989"/>
    <lineage>
        <taxon>Eukaryota</taxon>
        <taxon>Fungi</taxon>
        <taxon>Dikarya</taxon>
        <taxon>Ascomycota</taxon>
        <taxon>Pezizomycotina</taxon>
        <taxon>Sordariomycetes</taxon>
        <taxon>Sordariomycetidae</taxon>
        <taxon>Sordariales</taxon>
        <taxon>Lasiosphaeriaceae</taxon>
        <taxon>Apodospora</taxon>
    </lineage>
</organism>
<feature type="region of interest" description="Disordered" evidence="3">
    <location>
        <begin position="707"/>
        <end position="749"/>
    </location>
</feature>
<feature type="region of interest" description="Disordered" evidence="3">
    <location>
        <begin position="1"/>
        <end position="23"/>
    </location>
</feature>
<keyword evidence="2" id="KW-0175">Coiled coil</keyword>
<evidence type="ECO:0000313" key="5">
    <source>
        <dbReference type="EMBL" id="KAK3315947.1"/>
    </source>
</evidence>
<accession>A0AAE0M1S8</accession>
<evidence type="ECO:0000313" key="6">
    <source>
        <dbReference type="Proteomes" id="UP001283341"/>
    </source>
</evidence>
<protein>
    <recommendedName>
        <fullName evidence="4">Nephrocystin 3-like N-terminal domain-containing protein</fullName>
    </recommendedName>
</protein>
<evidence type="ECO:0000256" key="2">
    <source>
        <dbReference type="SAM" id="Coils"/>
    </source>
</evidence>
<evidence type="ECO:0000256" key="1">
    <source>
        <dbReference type="ARBA" id="ARBA00022737"/>
    </source>
</evidence>
<proteinExistence type="predicted"/>
<keyword evidence="1" id="KW-0677">Repeat</keyword>
<dbReference type="PANTHER" id="PTHR40619:SF3">
    <property type="entry name" value="FUNGAL STAND N-TERMINAL GOODBYE DOMAIN-CONTAINING PROTEIN"/>
    <property type="match status" value="1"/>
</dbReference>
<evidence type="ECO:0000259" key="4">
    <source>
        <dbReference type="Pfam" id="PF24883"/>
    </source>
</evidence>
<dbReference type="AlphaFoldDB" id="A0AAE0M1S8"/>
<gene>
    <name evidence="5" type="ORF">B0H66DRAFT_604253</name>
</gene>
<name>A0AAE0M1S8_9PEZI</name>
<comment type="caution">
    <text evidence="5">The sequence shown here is derived from an EMBL/GenBank/DDBJ whole genome shotgun (WGS) entry which is preliminary data.</text>
</comment>
<dbReference type="Pfam" id="PF24883">
    <property type="entry name" value="NPHP3_N"/>
    <property type="match status" value="1"/>
</dbReference>
<sequence length="749" mass="84046">MSFDFGRGRRQRQGSGRTDNGETQLTATFVSHDAPDIHGAFGGSAQFDSETGHFAIIAPYRNLALALQEYVPQNDLSLGVVLGNDTPQSSWDTLFDRLNQAHGKASAPNTGPLEIFKKMWLRVGESADVIDPWVNLIPDSYGLSVVKAAVGIILTVAERSAEKRQKLFDAFTGIRDIIGEANSKRKSFQTDPEVSRCATQVYETIVEAIEEILETLPPPKKPFEWKRAIPRLGKKQEKTKKKAADPLIILERVRDSAKELVRAVDRRRDDIIETTGELSEFTSSQVMMIRWIVTEADLTAKETQTQVGEVQIKLEEVDANLKSGVGLLQETRDQQHLTNSMLRQASSRMANMNQTIEQKIQYLMDQNLQFQNDRTTASDQLMELLLEERRKNAELKRRNRDLKRQQSQQSQEEIATATRNVVVSNAIVSLDRLYEIICQPVGQINDNAPIPDVDSTLASLNDDLELAVKWRTRLDLNAQGQAQTIFQHDRFLDWIKRRHPDILLVDGNISSGLRDKVSAMSLFCANFILSTAKLEPDDVITHFFCGMHTGFRDPWRGATGLIRSLIIQLLAALDDQDLLTLEFLSRRSQLRELEAHSLDGLCDLLHELVRQFPAGRTVYCIIDGISYLEANSPPAELSRAIEALDGIVTDDELKPQFKVLMTVPGRSSLRLKRMVDESCQIALSATRALVPRPMTERWLTAEVTAADRPLSRGSSHGRWSGSHSGRSQGSYSGRDNDDDDDADDRSDVD</sequence>
<keyword evidence="6" id="KW-1185">Reference proteome</keyword>
<reference evidence="5" key="1">
    <citation type="journal article" date="2023" name="Mol. Phylogenet. Evol.">
        <title>Genome-scale phylogeny and comparative genomics of the fungal order Sordariales.</title>
        <authorList>
            <person name="Hensen N."/>
            <person name="Bonometti L."/>
            <person name="Westerberg I."/>
            <person name="Brannstrom I.O."/>
            <person name="Guillou S."/>
            <person name="Cros-Aarteil S."/>
            <person name="Calhoun S."/>
            <person name="Haridas S."/>
            <person name="Kuo A."/>
            <person name="Mondo S."/>
            <person name="Pangilinan J."/>
            <person name="Riley R."/>
            <person name="LaButti K."/>
            <person name="Andreopoulos B."/>
            <person name="Lipzen A."/>
            <person name="Chen C."/>
            <person name="Yan M."/>
            <person name="Daum C."/>
            <person name="Ng V."/>
            <person name="Clum A."/>
            <person name="Steindorff A."/>
            <person name="Ohm R.A."/>
            <person name="Martin F."/>
            <person name="Silar P."/>
            <person name="Natvig D.O."/>
            <person name="Lalanne C."/>
            <person name="Gautier V."/>
            <person name="Ament-Velasquez S.L."/>
            <person name="Kruys A."/>
            <person name="Hutchinson M.I."/>
            <person name="Powell A.J."/>
            <person name="Barry K."/>
            <person name="Miller A.N."/>
            <person name="Grigoriev I.V."/>
            <person name="Debuchy R."/>
            <person name="Gladieux P."/>
            <person name="Hiltunen Thoren M."/>
            <person name="Johannesson H."/>
        </authorList>
    </citation>
    <scope>NUCLEOTIDE SEQUENCE</scope>
    <source>
        <strain evidence="5">CBS 118394</strain>
    </source>
</reference>
<dbReference type="Proteomes" id="UP001283341">
    <property type="component" value="Unassembled WGS sequence"/>
</dbReference>
<feature type="compositionally biased region" description="Low complexity" evidence="3">
    <location>
        <begin position="711"/>
        <end position="733"/>
    </location>
</feature>
<dbReference type="EMBL" id="JAUEDM010000005">
    <property type="protein sequence ID" value="KAK3315947.1"/>
    <property type="molecule type" value="Genomic_DNA"/>
</dbReference>
<feature type="domain" description="Nephrocystin 3-like N-terminal" evidence="4">
    <location>
        <begin position="482"/>
        <end position="662"/>
    </location>
</feature>
<reference evidence="5" key="2">
    <citation type="submission" date="2023-06" db="EMBL/GenBank/DDBJ databases">
        <authorList>
            <consortium name="Lawrence Berkeley National Laboratory"/>
            <person name="Haridas S."/>
            <person name="Hensen N."/>
            <person name="Bonometti L."/>
            <person name="Westerberg I."/>
            <person name="Brannstrom I.O."/>
            <person name="Guillou S."/>
            <person name="Cros-Aarteil S."/>
            <person name="Calhoun S."/>
            <person name="Kuo A."/>
            <person name="Mondo S."/>
            <person name="Pangilinan J."/>
            <person name="Riley R."/>
            <person name="Labutti K."/>
            <person name="Andreopoulos B."/>
            <person name="Lipzen A."/>
            <person name="Chen C."/>
            <person name="Yanf M."/>
            <person name="Daum C."/>
            <person name="Ng V."/>
            <person name="Clum A."/>
            <person name="Steindorff A."/>
            <person name="Ohm R."/>
            <person name="Martin F."/>
            <person name="Silar P."/>
            <person name="Natvig D."/>
            <person name="Lalanne C."/>
            <person name="Gautier V."/>
            <person name="Ament-Velasquez S.L."/>
            <person name="Kruys A."/>
            <person name="Hutchinson M.I."/>
            <person name="Powell A.J."/>
            <person name="Barry K."/>
            <person name="Miller A.N."/>
            <person name="Grigoriev I.V."/>
            <person name="Debuchy R."/>
            <person name="Gladieux P."/>
            <person name="Thoren M.H."/>
            <person name="Johannesson H."/>
        </authorList>
    </citation>
    <scope>NUCLEOTIDE SEQUENCE</scope>
    <source>
        <strain evidence="5">CBS 118394</strain>
    </source>
</reference>